<organism evidence="2 3">
    <name type="scientific">Geobacillus icigianus</name>
    <dbReference type="NCBI Taxonomy" id="1430331"/>
    <lineage>
        <taxon>Bacteria</taxon>
        <taxon>Bacillati</taxon>
        <taxon>Bacillota</taxon>
        <taxon>Bacilli</taxon>
        <taxon>Bacillales</taxon>
        <taxon>Anoxybacillaceae</taxon>
        <taxon>Geobacillus</taxon>
    </lineage>
</organism>
<accession>A0ABU6BBC5</accession>
<keyword evidence="1" id="KW-0175">Coiled coil</keyword>
<sequence length="94" mass="11642">MEKGEKKWMKLWRRLKEIEAENIVLRELAHQSEQRYEQVKQLTKENEELRRRLEQLLEPEKAGDPEEERLDSWFFRTLRQEKAMSSRRGQDKEK</sequence>
<gene>
    <name evidence="2" type="ORF">EP10_000064</name>
</gene>
<reference evidence="2 3" key="1">
    <citation type="journal article" date="2014" name="Genome Announc.">
        <title>Draft Genome Sequence of Geobacillus icigianus Strain G1w1T Isolated from Hot Springs in the Valley of Geysers, Kamchatka (Russian Federation).</title>
        <authorList>
            <person name="Bryanskaya A.V."/>
            <person name="Rozanov A.S."/>
            <person name="Logacheva M.D."/>
            <person name="Kotenko A.V."/>
            <person name="Peltek S.E."/>
        </authorList>
    </citation>
    <scope>NUCLEOTIDE SEQUENCE [LARGE SCALE GENOMIC DNA]</scope>
    <source>
        <strain evidence="2 3">G1w1</strain>
    </source>
</reference>
<comment type="caution">
    <text evidence="2">The sequence shown here is derived from an EMBL/GenBank/DDBJ whole genome shotgun (WGS) entry which is preliminary data.</text>
</comment>
<name>A0ABU6BBC5_9BACL</name>
<keyword evidence="3" id="KW-1185">Reference proteome</keyword>
<proteinExistence type="predicted"/>
<evidence type="ECO:0000313" key="2">
    <source>
        <dbReference type="EMBL" id="MEB3749225.1"/>
    </source>
</evidence>
<evidence type="ECO:0000256" key="1">
    <source>
        <dbReference type="SAM" id="Coils"/>
    </source>
</evidence>
<dbReference type="EMBL" id="JPYA02000001">
    <property type="protein sequence ID" value="MEB3749225.1"/>
    <property type="molecule type" value="Genomic_DNA"/>
</dbReference>
<evidence type="ECO:0000313" key="3">
    <source>
        <dbReference type="Proteomes" id="UP000029267"/>
    </source>
</evidence>
<dbReference type="Proteomes" id="UP000029267">
    <property type="component" value="Unassembled WGS sequence"/>
</dbReference>
<feature type="coiled-coil region" evidence="1">
    <location>
        <begin position="15"/>
        <end position="59"/>
    </location>
</feature>
<protein>
    <recommendedName>
        <fullName evidence="4">Spore coat protein regulator protein YlbO</fullName>
    </recommendedName>
</protein>
<evidence type="ECO:0008006" key="4">
    <source>
        <dbReference type="Google" id="ProtNLM"/>
    </source>
</evidence>